<dbReference type="AlphaFoldDB" id="A0A9N8DSL5"/>
<comment type="caution">
    <text evidence="2">The sequence shown here is derived from an EMBL/GenBank/DDBJ whole genome shotgun (WGS) entry which is preliminary data.</text>
</comment>
<sequence>MGHLRAHKTLSILLLMLLIVMYRFLLVQKVVDNASLYDYSAHNKSKTCQRTKIFPFKIGCPARCEWAVSEDEPMYRMGVTWWFGEPEKYPLDHPTAYSKGINFQCSNEFTEAFGSSSDLLHNSLVQSLPNTTGTLIIKRQKVMHLALSYLCCLRKNETDRVREIAYKWVQDVSPFEFEVAFDRVECYHERQNSVTTIIVADARSQRTIASMNQELNERLQRAGIPVSVKRRDQMPSHVTLQGVQYGNDYNMLENDISSYLPLIYDKVSDLSQTMGSSWTGKSPFLRSVPRMVIKHAPYFSFKGSLHAGKEKK</sequence>
<dbReference type="Gene3D" id="3.90.1140.10">
    <property type="entry name" value="Cyclic phosphodiesterase"/>
    <property type="match status" value="1"/>
</dbReference>
<dbReference type="EMBL" id="CAICTM010000248">
    <property type="protein sequence ID" value="CAB9505970.1"/>
    <property type="molecule type" value="Genomic_DNA"/>
</dbReference>
<evidence type="ECO:0000313" key="3">
    <source>
        <dbReference type="Proteomes" id="UP001153069"/>
    </source>
</evidence>
<reference evidence="2" key="1">
    <citation type="submission" date="2020-06" db="EMBL/GenBank/DDBJ databases">
        <authorList>
            <consortium name="Plant Systems Biology data submission"/>
        </authorList>
    </citation>
    <scope>NUCLEOTIDE SEQUENCE</scope>
    <source>
        <strain evidence="2">D6</strain>
    </source>
</reference>
<evidence type="ECO:0000256" key="1">
    <source>
        <dbReference type="SAM" id="Phobius"/>
    </source>
</evidence>
<keyword evidence="1" id="KW-0812">Transmembrane</keyword>
<accession>A0A9N8DSL5</accession>
<evidence type="ECO:0000313" key="2">
    <source>
        <dbReference type="EMBL" id="CAB9505970.1"/>
    </source>
</evidence>
<organism evidence="2 3">
    <name type="scientific">Seminavis robusta</name>
    <dbReference type="NCBI Taxonomy" id="568900"/>
    <lineage>
        <taxon>Eukaryota</taxon>
        <taxon>Sar</taxon>
        <taxon>Stramenopiles</taxon>
        <taxon>Ochrophyta</taxon>
        <taxon>Bacillariophyta</taxon>
        <taxon>Bacillariophyceae</taxon>
        <taxon>Bacillariophycidae</taxon>
        <taxon>Naviculales</taxon>
        <taxon>Naviculaceae</taxon>
        <taxon>Seminavis</taxon>
    </lineage>
</organism>
<protein>
    <submittedName>
        <fullName evidence="2">Uncharacterized protein</fullName>
    </submittedName>
</protein>
<keyword evidence="1" id="KW-1133">Transmembrane helix</keyword>
<keyword evidence="1" id="KW-0472">Membrane</keyword>
<dbReference type="Proteomes" id="UP001153069">
    <property type="component" value="Unassembled WGS sequence"/>
</dbReference>
<proteinExistence type="predicted"/>
<name>A0A9N8DSL5_9STRA</name>
<feature type="transmembrane region" description="Helical" evidence="1">
    <location>
        <begin position="12"/>
        <end position="31"/>
    </location>
</feature>
<gene>
    <name evidence="2" type="ORF">SEMRO_249_G098770.1</name>
</gene>
<keyword evidence="3" id="KW-1185">Reference proteome</keyword>